<evidence type="ECO:0000313" key="1">
    <source>
        <dbReference type="EMBL" id="CAB1457534.1"/>
    </source>
</evidence>
<proteinExistence type="predicted"/>
<gene>
    <name evidence="1" type="ORF">PLEPLA_LOCUS45358</name>
</gene>
<keyword evidence="2" id="KW-1185">Reference proteome</keyword>
<protein>
    <submittedName>
        <fullName evidence="1">Uncharacterized protein</fullName>
    </submittedName>
</protein>
<comment type="caution">
    <text evidence="1">The sequence shown here is derived from an EMBL/GenBank/DDBJ whole genome shotgun (WGS) entry which is preliminary data.</text>
</comment>
<dbReference type="EMBL" id="CADEAL010004347">
    <property type="protein sequence ID" value="CAB1457534.1"/>
    <property type="molecule type" value="Genomic_DNA"/>
</dbReference>
<reference evidence="1" key="1">
    <citation type="submission" date="2020-03" db="EMBL/GenBank/DDBJ databases">
        <authorList>
            <person name="Weist P."/>
        </authorList>
    </citation>
    <scope>NUCLEOTIDE SEQUENCE</scope>
</reference>
<organism evidence="1 2">
    <name type="scientific">Pleuronectes platessa</name>
    <name type="common">European plaice</name>
    <dbReference type="NCBI Taxonomy" id="8262"/>
    <lineage>
        <taxon>Eukaryota</taxon>
        <taxon>Metazoa</taxon>
        <taxon>Chordata</taxon>
        <taxon>Craniata</taxon>
        <taxon>Vertebrata</taxon>
        <taxon>Euteleostomi</taxon>
        <taxon>Actinopterygii</taxon>
        <taxon>Neopterygii</taxon>
        <taxon>Teleostei</taxon>
        <taxon>Neoteleostei</taxon>
        <taxon>Acanthomorphata</taxon>
        <taxon>Carangaria</taxon>
        <taxon>Pleuronectiformes</taxon>
        <taxon>Pleuronectoidei</taxon>
        <taxon>Pleuronectidae</taxon>
        <taxon>Pleuronectes</taxon>
    </lineage>
</organism>
<dbReference type="AlphaFoldDB" id="A0A9N7VV41"/>
<evidence type="ECO:0000313" key="2">
    <source>
        <dbReference type="Proteomes" id="UP001153269"/>
    </source>
</evidence>
<accession>A0A9N7VV41</accession>
<name>A0A9N7VV41_PLEPL</name>
<sequence length="199" mass="21957">MNDRWQRRRTVRGLHAVGGARHSRRAGGVNYLFSGQINTPTGGTPEAPEKHSSHLLLDLQSDSNPKALALGQEALSTRTRHQTAPVIIPLFGGTQPVPIRCKEAEKRDLVELQTRMEEHATQPAAARWIEITKYHKILKQADGPSQGRPATLVLAPWVSGRKGYMGLIKADGSIQLFRGGSIIHCVSCSFFRLLDLESH</sequence>
<dbReference type="Proteomes" id="UP001153269">
    <property type="component" value="Unassembled WGS sequence"/>
</dbReference>